<keyword evidence="21 22" id="KW-0675">Receptor</keyword>
<dbReference type="Pfam" id="PF13637">
    <property type="entry name" value="Ank_4"/>
    <property type="match status" value="2"/>
</dbReference>
<dbReference type="PROSITE" id="PS50297">
    <property type="entry name" value="ANK_REP_REGION"/>
    <property type="match status" value="11"/>
</dbReference>
<keyword evidence="9 18" id="KW-1133">Transmembrane helix</keyword>
<keyword evidence="5" id="KW-1052">Target cell membrane</keyword>
<evidence type="ECO:0000256" key="3">
    <source>
        <dbReference type="ARBA" id="ARBA00022448"/>
    </source>
</evidence>
<dbReference type="RefSeq" id="XP_022241899.1">
    <property type="nucleotide sequence ID" value="XM_022386191.1"/>
</dbReference>
<gene>
    <name evidence="21 22 23" type="primary">LOC106459657</name>
</gene>
<name>A0ABM1SE43_LIMPO</name>
<feature type="repeat" description="ANK" evidence="16">
    <location>
        <begin position="333"/>
        <end position="361"/>
    </location>
</feature>
<evidence type="ECO:0000256" key="8">
    <source>
        <dbReference type="ARBA" id="ARBA00022737"/>
    </source>
</evidence>
<evidence type="ECO:0000256" key="7">
    <source>
        <dbReference type="ARBA" id="ARBA00022692"/>
    </source>
</evidence>
<evidence type="ECO:0000256" key="18">
    <source>
        <dbReference type="SAM" id="Phobius"/>
    </source>
</evidence>
<evidence type="ECO:0000256" key="12">
    <source>
        <dbReference type="ARBA" id="ARBA00023065"/>
    </source>
</evidence>
<keyword evidence="11 16" id="KW-0040">ANK repeat</keyword>
<dbReference type="SMART" id="SM00248">
    <property type="entry name" value="ANK"/>
    <property type="match status" value="17"/>
</dbReference>
<evidence type="ECO:0000256" key="14">
    <source>
        <dbReference type="ARBA" id="ARBA00023298"/>
    </source>
</evidence>
<dbReference type="SUPFAM" id="SSF48403">
    <property type="entry name" value="Ankyrin repeat"/>
    <property type="match status" value="2"/>
</dbReference>
<feature type="transmembrane region" description="Helical" evidence="18">
    <location>
        <begin position="789"/>
        <end position="810"/>
    </location>
</feature>
<feature type="transmembrane region" description="Helical" evidence="18">
    <location>
        <begin position="958"/>
        <end position="980"/>
    </location>
</feature>
<evidence type="ECO:0000256" key="9">
    <source>
        <dbReference type="ARBA" id="ARBA00022989"/>
    </source>
</evidence>
<feature type="transmembrane region" description="Helical" evidence="18">
    <location>
        <begin position="918"/>
        <end position="938"/>
    </location>
</feature>
<dbReference type="PRINTS" id="PR01415">
    <property type="entry name" value="ANKYRIN"/>
</dbReference>
<evidence type="ECO:0000313" key="22">
    <source>
        <dbReference type="RefSeq" id="XP_022241899.1"/>
    </source>
</evidence>
<evidence type="ECO:0000313" key="20">
    <source>
        <dbReference type="Proteomes" id="UP000694941"/>
    </source>
</evidence>
<dbReference type="PROSITE" id="PS50088">
    <property type="entry name" value="ANK_REPEAT"/>
    <property type="match status" value="11"/>
</dbReference>
<dbReference type="Gene3D" id="1.10.287.70">
    <property type="match status" value="1"/>
</dbReference>
<feature type="repeat" description="ANK" evidence="16">
    <location>
        <begin position="597"/>
        <end position="629"/>
    </location>
</feature>
<feature type="transmembrane region" description="Helical" evidence="18">
    <location>
        <begin position="1024"/>
        <end position="1047"/>
    </location>
</feature>
<dbReference type="GeneID" id="106459657"/>
<feature type="transmembrane region" description="Helical" evidence="18">
    <location>
        <begin position="882"/>
        <end position="903"/>
    </location>
</feature>
<organism evidence="20 21">
    <name type="scientific">Limulus polyphemus</name>
    <name type="common">Atlantic horseshoe crab</name>
    <dbReference type="NCBI Taxonomy" id="6850"/>
    <lineage>
        <taxon>Eukaryota</taxon>
        <taxon>Metazoa</taxon>
        <taxon>Ecdysozoa</taxon>
        <taxon>Arthropoda</taxon>
        <taxon>Chelicerata</taxon>
        <taxon>Merostomata</taxon>
        <taxon>Xiphosura</taxon>
        <taxon>Limulidae</taxon>
        <taxon>Limulus</taxon>
    </lineage>
</organism>
<evidence type="ECO:0000256" key="10">
    <source>
        <dbReference type="ARBA" id="ARBA00023028"/>
    </source>
</evidence>
<keyword evidence="13 18" id="KW-0472">Membrane</keyword>
<keyword evidence="20" id="KW-1185">Reference proteome</keyword>
<evidence type="ECO:0000313" key="21">
    <source>
        <dbReference type="RefSeq" id="XP_022241898.1"/>
    </source>
</evidence>
<keyword evidence="12" id="KW-0406">Ion transport</keyword>
<dbReference type="Proteomes" id="UP000694941">
    <property type="component" value="Unplaced"/>
</dbReference>
<evidence type="ECO:0000256" key="13">
    <source>
        <dbReference type="ARBA" id="ARBA00023136"/>
    </source>
</evidence>
<evidence type="ECO:0000256" key="11">
    <source>
        <dbReference type="ARBA" id="ARBA00023043"/>
    </source>
</evidence>
<dbReference type="InterPro" id="IPR036770">
    <property type="entry name" value="Ankyrin_rpt-contain_sf"/>
</dbReference>
<feature type="repeat" description="ANK" evidence="16">
    <location>
        <begin position="256"/>
        <end position="288"/>
    </location>
</feature>
<feature type="repeat" description="ANK" evidence="16">
    <location>
        <begin position="497"/>
        <end position="518"/>
    </location>
</feature>
<protein>
    <submittedName>
        <fullName evidence="21 22">Transient receptor potential cation channel subfamily A member 1 homolog isoform X1</fullName>
    </submittedName>
</protein>
<feature type="repeat" description="ANK" evidence="16">
    <location>
        <begin position="223"/>
        <end position="255"/>
    </location>
</feature>
<keyword evidence="7 18" id="KW-0812">Transmembrane</keyword>
<feature type="transmembrane region" description="Helical" evidence="18">
    <location>
        <begin position="852"/>
        <end position="870"/>
    </location>
</feature>
<evidence type="ECO:0000256" key="15">
    <source>
        <dbReference type="ARBA" id="ARBA00023303"/>
    </source>
</evidence>
<dbReference type="Gene3D" id="1.25.40.20">
    <property type="entry name" value="Ankyrin repeat-containing domain"/>
    <property type="match status" value="6"/>
</dbReference>
<keyword evidence="4" id="KW-0268">Exocytosis</keyword>
<keyword evidence="17" id="KW-0175">Coiled coil</keyword>
<keyword evidence="14" id="KW-1053">Target membrane</keyword>
<dbReference type="PANTHER" id="PTHR47143:SF3">
    <property type="entry name" value="PWWP DOMAIN-CONTAINING PROTEIN"/>
    <property type="match status" value="1"/>
</dbReference>
<keyword evidence="10" id="KW-0638">Presynaptic neurotoxin</keyword>
<feature type="repeat" description="ANK" evidence="16">
    <location>
        <begin position="464"/>
        <end position="496"/>
    </location>
</feature>
<feature type="repeat" description="ANK" evidence="16">
    <location>
        <begin position="395"/>
        <end position="427"/>
    </location>
</feature>
<dbReference type="Pfam" id="PF12796">
    <property type="entry name" value="Ank_2"/>
    <property type="match status" value="5"/>
</dbReference>
<dbReference type="RefSeq" id="XP_022241898.1">
    <property type="nucleotide sequence ID" value="XM_022386190.1"/>
</dbReference>
<feature type="domain" description="Ion transport" evidence="19">
    <location>
        <begin position="850"/>
        <end position="1057"/>
    </location>
</feature>
<dbReference type="InterPro" id="IPR005821">
    <property type="entry name" value="Ion_trans_dom"/>
</dbReference>
<keyword evidence="10" id="KW-0528">Neurotoxin</keyword>
<comment type="subcellular location">
    <subcellularLocation>
        <location evidence="1">Membrane</location>
        <topology evidence="1">Multi-pass membrane protein</topology>
    </subcellularLocation>
    <subcellularLocation>
        <location evidence="2">Target cell membrane</location>
    </subcellularLocation>
</comment>
<feature type="repeat" description="ANK" evidence="16">
    <location>
        <begin position="296"/>
        <end position="328"/>
    </location>
</feature>
<keyword evidence="8" id="KW-0677">Repeat</keyword>
<keyword evidence="15" id="KW-0407">Ion channel</keyword>
<evidence type="ECO:0000256" key="6">
    <source>
        <dbReference type="ARBA" id="ARBA00022606"/>
    </source>
</evidence>
<dbReference type="Pfam" id="PF00520">
    <property type="entry name" value="Ion_trans"/>
    <property type="match status" value="1"/>
</dbReference>
<evidence type="ECO:0000256" key="17">
    <source>
        <dbReference type="SAM" id="Coils"/>
    </source>
</evidence>
<sequence length="1177" mass="133574">MEDEENASMSEDLIKVMFNNEDTDNQMRENDKKPTCSDAVHLVIELRNLARGSDAAKVDTTQELHLTLHQVARNGDIKVMQILLGNIPEDLVLKKVNEVDEDLLTPLHYAARYNNIDVVKLLVERGADVNFQGEDGLVPLHFAARYKKPAKRELANTPHNDEDAKDDAFTSVIKILESSGANVNSKDKYGMTALHYAAMRGNELAARELLDCSEINTEVYDKQEMTPLHFAAIYGNTEIATVLLDAGAAMEVFDEDLSTPLHKAAMEGHLEIVKLFLSTGESKGSLEEMISHRDEEKNMPLHLAVERGHSEIVKLLLDKGAKVNVPRVKFVYPLHLAAISGNLEIVKMLVQHNARINCLNINQSTPLHQAAAFNQVAIIEYLLENKTIMECRDKEHLTPLLIAASKGHEDAVTVLLDHNADIGVVDKSDRTAVYWAAKENNLAALKILLKHPLGRRLVDRSDRYDNSPLHVAAQNGYLAIFKLLVEFGSDISNKNEDEETPLHVAAKDGRTNIVRAIVAEDKTLVNDEDESSNTPLHISAIAGHDKVIKLLLSAGANVEARNCYMWTPLDCAASSGWVKTTKILLKAGCPVDPMDKTKTTPLHLAAEKGHAEVVKLLLSWGANIAQKDNNGNNCLDLAIDHRHSNVAQTILEGDDWEKALRNETDANKFGIRQTPLRKLIVHMPSLAEFVFNKCVETNGLSPEHPELSKTFNYQYLDDMFEVYKNGPDFCAYDDDGSVKEDAQVYTTDTKILQNNHPLMIMVQSKRQTLLGHPLCTSLVNYKWKRYGRYVYYGDLFIFLIFLTFLTGYVLTTPPPCPEKILYESAHCCFRNNTCPPSMGPCDDNSSNFTQTWFAQIGKFVIYVMAIINLFKEVFQMYEKRLAYFTVENLIEWCCYISALLFVLDFTSCSQTTGIRLVWQWQLGALSVFLAWIVLVMFIRKFPVLGIYVNMFTDILRTFSKFFIVFFLFIVAFAFGFYTLLQNQDPFENIGESILKTSVMMIGEIEFDSIFNDSENPIHFKPPTYILFVIFLILMSIIIMNLLVGLAVDDIKSVQEHAALTRLAMQVDLVLNVESILPIIFRRHCIQQKQTCYPNAWKTQNRFVRMLMFYKEMNLYLEPPKTAVMKIEEQQELISKKLSYMQEELQQLRKQNNRLQHLLMTVAENSGIEWHDEDQFNI</sequence>
<keyword evidence="6" id="KW-0716">Sensory transduction</keyword>
<feature type="coiled-coil region" evidence="17">
    <location>
        <begin position="1130"/>
        <end position="1164"/>
    </location>
</feature>
<proteinExistence type="predicted"/>
<feature type="repeat" description="ANK" evidence="16">
    <location>
        <begin position="362"/>
        <end position="394"/>
    </location>
</feature>
<keyword evidence="10" id="KW-0800">Toxin</keyword>
<feature type="repeat" description="ANK" evidence="16">
    <location>
        <begin position="102"/>
        <end position="134"/>
    </location>
</feature>
<evidence type="ECO:0000259" key="19">
    <source>
        <dbReference type="Pfam" id="PF00520"/>
    </source>
</evidence>
<evidence type="ECO:0000256" key="1">
    <source>
        <dbReference type="ARBA" id="ARBA00004141"/>
    </source>
</evidence>
<evidence type="ECO:0000256" key="5">
    <source>
        <dbReference type="ARBA" id="ARBA00022537"/>
    </source>
</evidence>
<evidence type="ECO:0000256" key="2">
    <source>
        <dbReference type="ARBA" id="ARBA00004175"/>
    </source>
</evidence>
<evidence type="ECO:0000256" key="4">
    <source>
        <dbReference type="ARBA" id="ARBA00022483"/>
    </source>
</evidence>
<evidence type="ECO:0000313" key="23">
    <source>
        <dbReference type="RefSeq" id="XP_022241900.1"/>
    </source>
</evidence>
<feature type="repeat" description="ANK" evidence="16">
    <location>
        <begin position="531"/>
        <end position="563"/>
    </location>
</feature>
<keyword evidence="3" id="KW-0813">Transport</keyword>
<dbReference type="InterPro" id="IPR002110">
    <property type="entry name" value="Ankyrin_rpt"/>
</dbReference>
<dbReference type="InterPro" id="IPR052076">
    <property type="entry name" value="TRP_cation_channel"/>
</dbReference>
<evidence type="ECO:0000256" key="16">
    <source>
        <dbReference type="PROSITE-ProRule" id="PRU00023"/>
    </source>
</evidence>
<dbReference type="PANTHER" id="PTHR47143">
    <property type="entry name" value="TRANSIENT RECEPTOR POTENTIAL CATION CHANNEL PROTEIN PAINLESS"/>
    <property type="match status" value="1"/>
</dbReference>
<dbReference type="RefSeq" id="XP_022241900.1">
    <property type="nucleotide sequence ID" value="XM_022386192.1"/>
</dbReference>
<reference evidence="21 22" key="1">
    <citation type="submission" date="2025-05" db="UniProtKB">
        <authorList>
            <consortium name="RefSeq"/>
        </authorList>
    </citation>
    <scope>IDENTIFICATION</scope>
    <source>
        <tissue evidence="21 22">Muscle</tissue>
    </source>
</reference>
<accession>A0ABM1SE43</accession>